<evidence type="ECO:0000256" key="2">
    <source>
        <dbReference type="ARBA" id="ARBA00022692"/>
    </source>
</evidence>
<gene>
    <name evidence="7" type="ORF">C7B45_00930</name>
</gene>
<feature type="transmembrane region" description="Helical" evidence="5">
    <location>
        <begin position="117"/>
        <end position="139"/>
    </location>
</feature>
<sequence>MFLLSCEEGTVVAIRSSSRPASSSGLADNTVGFFQVFSQGLVANGPLASTTVAMTAAASYALGALPLAYLIGIVVVVLWVNTPFQFSQRLASASGVSYFVSKGAGALWGYLAGLSYVVYYIALIPANAIFFGILVSSLLPVLGVAHPATWLWVPLSVLLIVPSTILTYLGIKTSLNYAIFVALVEILLLIVISLVIIFSPGTHNTWAVYNPHLAAGGLGGFAIGLLVAAFGMSGSTATVYLGRESRAPHQTIRKALIWSTVLVVALFVLVSYAFTVGWGYRRMGSFASASIPGLTVVQHYLGQVPELILALFVINSLVGVNMAASIVVSRLLMTMGQARLLPRALGKTHPTYLTPYVSVVWIGVVAAILGLIAAIIWGPSTGYIVLILLATMGEFLGHILGNIALPIYAWRKNIVRWAVHVLLPILSLATIVLGIFYTFFPVSFPFIYPALFSLLVLVVAAAQFLFTTRSKSHLDVVEDAFSRLGLEES</sequence>
<dbReference type="Pfam" id="PF00324">
    <property type="entry name" value="AA_permease"/>
    <property type="match status" value="1"/>
</dbReference>
<feature type="transmembrane region" description="Helical" evidence="5">
    <location>
        <begin position="446"/>
        <end position="466"/>
    </location>
</feature>
<accession>A0A2T2WNQ7</accession>
<evidence type="ECO:0000256" key="4">
    <source>
        <dbReference type="ARBA" id="ARBA00023136"/>
    </source>
</evidence>
<organism evidence="7 8">
    <name type="scientific">Sulfobacillus acidophilus</name>
    <dbReference type="NCBI Taxonomy" id="53633"/>
    <lineage>
        <taxon>Bacteria</taxon>
        <taxon>Bacillati</taxon>
        <taxon>Bacillota</taxon>
        <taxon>Clostridia</taxon>
        <taxon>Eubacteriales</taxon>
        <taxon>Clostridiales Family XVII. Incertae Sedis</taxon>
        <taxon>Sulfobacillus</taxon>
    </lineage>
</organism>
<proteinExistence type="predicted"/>
<dbReference type="EMBL" id="PXYV01000002">
    <property type="protein sequence ID" value="PSR23879.1"/>
    <property type="molecule type" value="Genomic_DNA"/>
</dbReference>
<feature type="transmembrane region" description="Helical" evidence="5">
    <location>
        <begin position="417"/>
        <end position="440"/>
    </location>
</feature>
<keyword evidence="4 5" id="KW-0472">Membrane</keyword>
<dbReference type="GO" id="GO:0016020">
    <property type="term" value="C:membrane"/>
    <property type="evidence" value="ECO:0007669"/>
    <property type="project" value="UniProtKB-SubCell"/>
</dbReference>
<feature type="transmembrane region" description="Helical" evidence="5">
    <location>
        <begin position="151"/>
        <end position="171"/>
    </location>
</feature>
<dbReference type="GO" id="GO:0055085">
    <property type="term" value="P:transmembrane transport"/>
    <property type="evidence" value="ECO:0007669"/>
    <property type="project" value="InterPro"/>
</dbReference>
<dbReference type="PANTHER" id="PTHR42770:SF11">
    <property type="entry name" value="INNER MEMBRANE TRANSPORT PROTEIN YBAT"/>
    <property type="match status" value="1"/>
</dbReference>
<dbReference type="Proteomes" id="UP000241848">
    <property type="component" value="Unassembled WGS sequence"/>
</dbReference>
<feature type="transmembrane region" description="Helical" evidence="5">
    <location>
        <begin position="353"/>
        <end position="377"/>
    </location>
</feature>
<dbReference type="PANTHER" id="PTHR42770">
    <property type="entry name" value="AMINO ACID TRANSPORTER-RELATED"/>
    <property type="match status" value="1"/>
</dbReference>
<feature type="transmembrane region" description="Helical" evidence="5">
    <location>
        <begin position="218"/>
        <end position="243"/>
    </location>
</feature>
<dbReference type="InterPro" id="IPR050367">
    <property type="entry name" value="APC_superfamily"/>
</dbReference>
<name>A0A2T2WNQ7_9FIRM</name>
<evidence type="ECO:0000259" key="6">
    <source>
        <dbReference type="Pfam" id="PF00324"/>
    </source>
</evidence>
<evidence type="ECO:0000256" key="5">
    <source>
        <dbReference type="SAM" id="Phobius"/>
    </source>
</evidence>
<feature type="transmembrane region" description="Helical" evidence="5">
    <location>
        <begin position="57"/>
        <end position="80"/>
    </location>
</feature>
<dbReference type="Gene3D" id="1.20.1740.10">
    <property type="entry name" value="Amino acid/polyamine transporter I"/>
    <property type="match status" value="1"/>
</dbReference>
<feature type="transmembrane region" description="Helical" evidence="5">
    <location>
        <begin position="255"/>
        <end position="280"/>
    </location>
</feature>
<feature type="transmembrane region" description="Helical" evidence="5">
    <location>
        <begin position="383"/>
        <end position="405"/>
    </location>
</feature>
<keyword evidence="2 5" id="KW-0812">Transmembrane</keyword>
<keyword evidence="3 5" id="KW-1133">Transmembrane helix</keyword>
<dbReference type="InterPro" id="IPR004841">
    <property type="entry name" value="AA-permease/SLC12A_dom"/>
</dbReference>
<feature type="transmembrane region" description="Helical" evidence="5">
    <location>
        <begin position="307"/>
        <end position="332"/>
    </location>
</feature>
<reference evidence="7 8" key="1">
    <citation type="journal article" date="2014" name="BMC Genomics">
        <title>Comparison of environmental and isolate Sulfobacillus genomes reveals diverse carbon, sulfur, nitrogen, and hydrogen metabolisms.</title>
        <authorList>
            <person name="Justice N.B."/>
            <person name="Norman A."/>
            <person name="Brown C.T."/>
            <person name="Singh A."/>
            <person name="Thomas B.C."/>
            <person name="Banfield J.F."/>
        </authorList>
    </citation>
    <scope>NUCLEOTIDE SEQUENCE [LARGE SCALE GENOMIC DNA]</scope>
    <source>
        <strain evidence="7">AMDSBA3</strain>
    </source>
</reference>
<evidence type="ECO:0000256" key="1">
    <source>
        <dbReference type="ARBA" id="ARBA00004141"/>
    </source>
</evidence>
<dbReference type="AlphaFoldDB" id="A0A2T2WNQ7"/>
<evidence type="ECO:0000313" key="8">
    <source>
        <dbReference type="Proteomes" id="UP000241848"/>
    </source>
</evidence>
<evidence type="ECO:0000313" key="7">
    <source>
        <dbReference type="EMBL" id="PSR23879.1"/>
    </source>
</evidence>
<comment type="caution">
    <text evidence="7">The sequence shown here is derived from an EMBL/GenBank/DDBJ whole genome shotgun (WGS) entry which is preliminary data.</text>
</comment>
<comment type="subcellular location">
    <subcellularLocation>
        <location evidence="1">Membrane</location>
        <topology evidence="1">Multi-pass membrane protein</topology>
    </subcellularLocation>
</comment>
<feature type="transmembrane region" description="Helical" evidence="5">
    <location>
        <begin position="178"/>
        <end position="198"/>
    </location>
</feature>
<evidence type="ECO:0000256" key="3">
    <source>
        <dbReference type="ARBA" id="ARBA00022989"/>
    </source>
</evidence>
<protein>
    <submittedName>
        <fullName evidence="7">APC family permease</fullName>
    </submittedName>
</protein>
<feature type="domain" description="Amino acid permease/ SLC12A" evidence="6">
    <location>
        <begin position="57"/>
        <end position="444"/>
    </location>
</feature>
<dbReference type="PIRSF" id="PIRSF006060">
    <property type="entry name" value="AA_transporter"/>
    <property type="match status" value="1"/>
</dbReference>